<dbReference type="InterPro" id="IPR036759">
    <property type="entry name" value="TPK_catalytic_sf"/>
</dbReference>
<dbReference type="GO" id="GO:0006772">
    <property type="term" value="P:thiamine metabolic process"/>
    <property type="evidence" value="ECO:0007669"/>
    <property type="project" value="UniProtKB-UniRule"/>
</dbReference>
<dbReference type="GO" id="GO:0016301">
    <property type="term" value="F:kinase activity"/>
    <property type="evidence" value="ECO:0007669"/>
    <property type="project" value="UniProtKB-KW"/>
</dbReference>
<dbReference type="GO" id="GO:0009229">
    <property type="term" value="P:thiamine diphosphate biosynthetic process"/>
    <property type="evidence" value="ECO:0007669"/>
    <property type="project" value="InterPro"/>
</dbReference>
<dbReference type="PANTHER" id="PTHR41299">
    <property type="entry name" value="THIAMINE PYROPHOSPHOKINASE"/>
    <property type="match status" value="1"/>
</dbReference>
<evidence type="ECO:0000313" key="7">
    <source>
        <dbReference type="EMBL" id="SHE60627.1"/>
    </source>
</evidence>
<dbReference type="PANTHER" id="PTHR41299:SF1">
    <property type="entry name" value="THIAMINE PYROPHOSPHOKINASE"/>
    <property type="match status" value="1"/>
</dbReference>
<dbReference type="GO" id="GO:0005524">
    <property type="term" value="F:ATP binding"/>
    <property type="evidence" value="ECO:0007669"/>
    <property type="project" value="UniProtKB-KW"/>
</dbReference>
<keyword evidence="2" id="KW-0547">Nucleotide-binding</keyword>
<evidence type="ECO:0000256" key="1">
    <source>
        <dbReference type="ARBA" id="ARBA00022679"/>
    </source>
</evidence>
<dbReference type="STRING" id="112248.SAMN05444392_10243"/>
<dbReference type="EMBL" id="FQVL01000002">
    <property type="protein sequence ID" value="SHE60627.1"/>
    <property type="molecule type" value="Genomic_DNA"/>
</dbReference>
<keyword evidence="3 7" id="KW-0418">Kinase</keyword>
<dbReference type="SUPFAM" id="SSF63862">
    <property type="entry name" value="Thiamin pyrophosphokinase, substrate-binding domain"/>
    <property type="match status" value="1"/>
</dbReference>
<reference evidence="7 8" key="1">
    <citation type="submission" date="2016-11" db="EMBL/GenBank/DDBJ databases">
        <authorList>
            <person name="Jaros S."/>
            <person name="Januszkiewicz K."/>
            <person name="Wedrychowicz H."/>
        </authorList>
    </citation>
    <scope>NUCLEOTIDE SEQUENCE [LARGE SCALE GENOMIC DNA]</scope>
    <source>
        <strain evidence="7 8">DSM 44666</strain>
    </source>
</reference>
<name>A0A1M4UVG1_9BACL</name>
<protein>
    <recommendedName>
        <fullName evidence="5">Thiamine diphosphokinase</fullName>
        <ecNumber evidence="5">2.7.6.2</ecNumber>
    </recommendedName>
</protein>
<dbReference type="EC" id="2.7.6.2" evidence="5"/>
<dbReference type="SMART" id="SM00983">
    <property type="entry name" value="TPK_B1_binding"/>
    <property type="match status" value="1"/>
</dbReference>
<dbReference type="GO" id="GO:0030975">
    <property type="term" value="F:thiamine binding"/>
    <property type="evidence" value="ECO:0007669"/>
    <property type="project" value="InterPro"/>
</dbReference>
<keyword evidence="4" id="KW-0067">ATP-binding</keyword>
<gene>
    <name evidence="7" type="ORF">SAMN05444392_10243</name>
</gene>
<evidence type="ECO:0000256" key="2">
    <source>
        <dbReference type="ARBA" id="ARBA00022741"/>
    </source>
</evidence>
<dbReference type="OrthoDB" id="9804377at2"/>
<dbReference type="Pfam" id="PF04265">
    <property type="entry name" value="TPK_B1_binding"/>
    <property type="match status" value="1"/>
</dbReference>
<dbReference type="Gene3D" id="3.40.50.10240">
    <property type="entry name" value="Thiamin pyrophosphokinase, catalytic domain"/>
    <property type="match status" value="1"/>
</dbReference>
<proteinExistence type="predicted"/>
<feature type="domain" description="Thiamin pyrophosphokinase thiamin-binding" evidence="6">
    <location>
        <begin position="140"/>
        <end position="207"/>
    </location>
</feature>
<evidence type="ECO:0000313" key="8">
    <source>
        <dbReference type="Proteomes" id="UP000184476"/>
    </source>
</evidence>
<keyword evidence="8" id="KW-1185">Reference proteome</keyword>
<sequence>MKKRIVIVAGGELSSIDVKRIQSDDKIIAVDGGAESLLQEGIIPTEVVGDFDTLSLTDQQKLKELEVSMVILPSEKDMSDTQYAIEIACDQSDELLLLGLWGGPRIDHALANLYLLEMVAARGCHAIMYHNHNRIQLCQGPTKLTFLRNQFHYLSLIPISPELKGVTNQGLKYPLKDATLYRSDSRGISNEWVDDVAGVEWTSGTCLIIESAGDQKNSVR</sequence>
<dbReference type="Proteomes" id="UP000184476">
    <property type="component" value="Unassembled WGS sequence"/>
</dbReference>
<accession>A0A1M4UVG1</accession>
<evidence type="ECO:0000256" key="4">
    <source>
        <dbReference type="ARBA" id="ARBA00022840"/>
    </source>
</evidence>
<dbReference type="InterPro" id="IPR007373">
    <property type="entry name" value="Thiamin_PyroPKinase_B1-bd"/>
</dbReference>
<dbReference type="NCBIfam" id="TIGR01378">
    <property type="entry name" value="thi_PPkinase"/>
    <property type="match status" value="1"/>
</dbReference>
<dbReference type="GO" id="GO:0004788">
    <property type="term" value="F:thiamine diphosphokinase activity"/>
    <property type="evidence" value="ECO:0007669"/>
    <property type="project" value="UniProtKB-UniRule"/>
</dbReference>
<keyword evidence="1" id="KW-0808">Transferase</keyword>
<evidence type="ECO:0000256" key="5">
    <source>
        <dbReference type="NCBIfam" id="TIGR01378"/>
    </source>
</evidence>
<dbReference type="AlphaFoldDB" id="A0A1M4UVG1"/>
<dbReference type="CDD" id="cd07995">
    <property type="entry name" value="TPK"/>
    <property type="match status" value="1"/>
</dbReference>
<dbReference type="SUPFAM" id="SSF63999">
    <property type="entry name" value="Thiamin pyrophosphokinase, catalytic domain"/>
    <property type="match status" value="1"/>
</dbReference>
<evidence type="ECO:0000256" key="3">
    <source>
        <dbReference type="ARBA" id="ARBA00022777"/>
    </source>
</evidence>
<dbReference type="Pfam" id="PF04263">
    <property type="entry name" value="TPK_catalytic"/>
    <property type="match status" value="1"/>
</dbReference>
<dbReference type="InterPro" id="IPR007371">
    <property type="entry name" value="TPK_catalytic"/>
</dbReference>
<dbReference type="InterPro" id="IPR053149">
    <property type="entry name" value="TPK"/>
</dbReference>
<organism evidence="7 8">
    <name type="scientific">Seinonella peptonophila</name>
    <dbReference type="NCBI Taxonomy" id="112248"/>
    <lineage>
        <taxon>Bacteria</taxon>
        <taxon>Bacillati</taxon>
        <taxon>Bacillota</taxon>
        <taxon>Bacilli</taxon>
        <taxon>Bacillales</taxon>
        <taxon>Thermoactinomycetaceae</taxon>
        <taxon>Seinonella</taxon>
    </lineage>
</organism>
<dbReference type="RefSeq" id="WP_073153032.1">
    <property type="nucleotide sequence ID" value="NZ_FQVL01000002.1"/>
</dbReference>
<dbReference type="InterPro" id="IPR036371">
    <property type="entry name" value="TPK_B1-bd_sf"/>
</dbReference>
<dbReference type="InterPro" id="IPR006282">
    <property type="entry name" value="Thi_PPkinase"/>
</dbReference>
<evidence type="ECO:0000259" key="6">
    <source>
        <dbReference type="SMART" id="SM00983"/>
    </source>
</evidence>